<dbReference type="InterPro" id="IPR036291">
    <property type="entry name" value="NAD(P)-bd_dom_sf"/>
</dbReference>
<evidence type="ECO:0000313" key="5">
    <source>
        <dbReference type="Proteomes" id="UP000181936"/>
    </source>
</evidence>
<sequence>MSQSLKGKVAIVTGAGKGIGKAIAVALAKEGVNVGLIARTEADLIETSKEIKAFGVHTAYALADVSSMTQVNTAVETLHNELGATDILINNAGIGKFGTFLELDPEEWKKMIDVNLMGVYYVTRAVLPQLMNKNSGDIIMISSTAGQKGAPVTSAYSASKFGVLGLTESLALEVRKHNIRVSALTPSTVATELAYKENLTDGNPEKVMQPEDLAEYIIAQLKLHPRIFIKSAGLWSTNP</sequence>
<dbReference type="KEGG" id="bwh:A9C19_10320"/>
<dbReference type="PRINTS" id="PR00081">
    <property type="entry name" value="GDHRDH"/>
</dbReference>
<dbReference type="PIRSF" id="PIRSF000126">
    <property type="entry name" value="11-beta-HSD1"/>
    <property type="match status" value="1"/>
</dbReference>
<dbReference type="PROSITE" id="PS00061">
    <property type="entry name" value="ADH_SHORT"/>
    <property type="match status" value="1"/>
</dbReference>
<dbReference type="GO" id="GO:0008206">
    <property type="term" value="P:bile acid metabolic process"/>
    <property type="evidence" value="ECO:0007669"/>
    <property type="project" value="UniProtKB-ARBA"/>
</dbReference>
<evidence type="ECO:0000313" key="4">
    <source>
        <dbReference type="EMBL" id="APH05114.1"/>
    </source>
</evidence>
<dbReference type="SUPFAM" id="SSF51735">
    <property type="entry name" value="NAD(P)-binding Rossmann-fold domains"/>
    <property type="match status" value="1"/>
</dbReference>
<dbReference type="PRINTS" id="PR00080">
    <property type="entry name" value="SDRFAMILY"/>
</dbReference>
<dbReference type="RefSeq" id="WP_072579907.1">
    <property type="nucleotide sequence ID" value="NZ_CP016020.1"/>
</dbReference>
<dbReference type="InterPro" id="IPR020904">
    <property type="entry name" value="Sc_DH/Rdtase_CS"/>
</dbReference>
<proteinExistence type="inferred from homology"/>
<dbReference type="AlphaFoldDB" id="A0A1L3MS79"/>
<dbReference type="OrthoDB" id="9775296at2"/>
<evidence type="ECO:0000256" key="1">
    <source>
        <dbReference type="ARBA" id="ARBA00006484"/>
    </source>
</evidence>
<dbReference type="CDD" id="cd05233">
    <property type="entry name" value="SDR_c"/>
    <property type="match status" value="1"/>
</dbReference>
<dbReference type="STRING" id="1547283.A9C19_10320"/>
<dbReference type="NCBIfam" id="NF005806">
    <property type="entry name" value="PRK07666.1"/>
    <property type="match status" value="1"/>
</dbReference>
<dbReference type="GO" id="GO:0016616">
    <property type="term" value="F:oxidoreductase activity, acting on the CH-OH group of donors, NAD or NADP as acceptor"/>
    <property type="evidence" value="ECO:0007669"/>
    <property type="project" value="TreeGrafter"/>
</dbReference>
<evidence type="ECO:0000256" key="3">
    <source>
        <dbReference type="RuleBase" id="RU000363"/>
    </source>
</evidence>
<dbReference type="Proteomes" id="UP000181936">
    <property type="component" value="Chromosome"/>
</dbReference>
<dbReference type="PANTHER" id="PTHR42760">
    <property type="entry name" value="SHORT-CHAIN DEHYDROGENASES/REDUCTASES FAMILY MEMBER"/>
    <property type="match status" value="1"/>
</dbReference>
<dbReference type="EMBL" id="CP016020">
    <property type="protein sequence ID" value="APH05114.1"/>
    <property type="molecule type" value="Genomic_DNA"/>
</dbReference>
<dbReference type="PANTHER" id="PTHR42760:SF37">
    <property type="entry name" value="CLAVALDEHYDE DEHYDROGENASE"/>
    <property type="match status" value="1"/>
</dbReference>
<accession>A0A1L3MS79</accession>
<dbReference type="Gene3D" id="3.40.50.720">
    <property type="entry name" value="NAD(P)-binding Rossmann-like Domain"/>
    <property type="match status" value="1"/>
</dbReference>
<reference evidence="4 5" key="1">
    <citation type="journal article" date="2016" name="Sci. Rep.">
        <title>Complete genome sequence and transcriptomic analysis of a novel marine strain Bacillus weihaiensis reveals the mechanism of brown algae degradation.</title>
        <authorList>
            <person name="Zhu Y."/>
            <person name="Chen P."/>
            <person name="Bao Y."/>
            <person name="Men Y."/>
            <person name="Zeng Y."/>
            <person name="Yang J."/>
            <person name="Sun J."/>
            <person name="Sun Y."/>
        </authorList>
    </citation>
    <scope>NUCLEOTIDE SEQUENCE [LARGE SCALE GENOMIC DNA]</scope>
    <source>
        <strain evidence="4 5">Alg07</strain>
    </source>
</reference>
<organism evidence="4 5">
    <name type="scientific">Bacillus weihaiensis</name>
    <dbReference type="NCBI Taxonomy" id="1547283"/>
    <lineage>
        <taxon>Bacteria</taxon>
        <taxon>Bacillati</taxon>
        <taxon>Bacillota</taxon>
        <taxon>Bacilli</taxon>
        <taxon>Bacillales</taxon>
        <taxon>Bacillaceae</taxon>
        <taxon>Bacillus</taxon>
    </lineage>
</organism>
<protein>
    <submittedName>
        <fullName evidence="4">3-ketoacyl-ACP reductase</fullName>
    </submittedName>
</protein>
<keyword evidence="5" id="KW-1185">Reference proteome</keyword>
<dbReference type="Pfam" id="PF00106">
    <property type="entry name" value="adh_short"/>
    <property type="match status" value="1"/>
</dbReference>
<name>A0A1L3MS79_9BACI</name>
<comment type="similarity">
    <text evidence="1 3">Belongs to the short-chain dehydrogenases/reductases (SDR) family.</text>
</comment>
<evidence type="ECO:0000256" key="2">
    <source>
        <dbReference type="ARBA" id="ARBA00023002"/>
    </source>
</evidence>
<dbReference type="FunFam" id="3.40.50.720:FF:000084">
    <property type="entry name" value="Short-chain dehydrogenase reductase"/>
    <property type="match status" value="1"/>
</dbReference>
<keyword evidence="2" id="KW-0560">Oxidoreductase</keyword>
<dbReference type="InterPro" id="IPR002347">
    <property type="entry name" value="SDR_fam"/>
</dbReference>
<gene>
    <name evidence="4" type="ORF">A9C19_10320</name>
</gene>